<evidence type="ECO:0000313" key="2">
    <source>
        <dbReference type="Proteomes" id="UP001324427"/>
    </source>
</evidence>
<protein>
    <submittedName>
        <fullName evidence="1">Uncharacterized protein</fullName>
    </submittedName>
</protein>
<dbReference type="Proteomes" id="UP001324427">
    <property type="component" value="Unassembled WGS sequence"/>
</dbReference>
<keyword evidence="2" id="KW-1185">Reference proteome</keyword>
<organism evidence="1 2">
    <name type="scientific">Oleoguttula mirabilis</name>
    <dbReference type="NCBI Taxonomy" id="1507867"/>
    <lineage>
        <taxon>Eukaryota</taxon>
        <taxon>Fungi</taxon>
        <taxon>Dikarya</taxon>
        <taxon>Ascomycota</taxon>
        <taxon>Pezizomycotina</taxon>
        <taxon>Dothideomycetes</taxon>
        <taxon>Dothideomycetidae</taxon>
        <taxon>Mycosphaerellales</taxon>
        <taxon>Teratosphaeriaceae</taxon>
        <taxon>Oleoguttula</taxon>
    </lineage>
</organism>
<dbReference type="AlphaFoldDB" id="A0AAV9J6M6"/>
<comment type="caution">
    <text evidence="1">The sequence shown here is derived from an EMBL/GenBank/DDBJ whole genome shotgun (WGS) entry which is preliminary data.</text>
</comment>
<gene>
    <name evidence="1" type="ORF">LTR36_009849</name>
</gene>
<name>A0AAV9J6M6_9PEZI</name>
<proteinExistence type="predicted"/>
<accession>A0AAV9J6M6</accession>
<evidence type="ECO:0000313" key="1">
    <source>
        <dbReference type="EMBL" id="KAK4540033.1"/>
    </source>
</evidence>
<reference evidence="1 2" key="1">
    <citation type="submission" date="2021-11" db="EMBL/GenBank/DDBJ databases">
        <title>Black yeast isolated from Biological Soil Crust.</title>
        <authorList>
            <person name="Kurbessoian T."/>
        </authorList>
    </citation>
    <scope>NUCLEOTIDE SEQUENCE [LARGE SCALE GENOMIC DNA]</scope>
    <source>
        <strain evidence="1 2">CCFEE 5522</strain>
    </source>
</reference>
<dbReference type="EMBL" id="JAVFHQ010000076">
    <property type="protein sequence ID" value="KAK4540033.1"/>
    <property type="molecule type" value="Genomic_DNA"/>
</dbReference>
<sequence length="424" mass="47121">MSLVILQPYELPIVTKLYRTYNLNTAAGDGMTPNPNNAFRRWPTPDVMPHHSPDDNKHKHIQNLLQLPFLWEGTLYQLKETRIYDGSEASSRRFAELTGLSPLRFAQAWLECHGSIWRYYHPCTAKGGPAVAEAMCEFWAVKVKHWASIPEHVAKANVFSKIGGGAQGLELLDRLMRDRLGGVMSVNGKGPEFVSVLRLLEITASPDCPAHPVRAGVQNPFLHVWTAKLAETHPALLYTGDAASAVRFTAATGTSQTVAAFAESYVDGMSEDAPFWTIPDRPALIEALLALWADVVRHWRATCKTRREARTKLLERLKEEGNVVFVPYATGTPTAVDLHKNDIGQEDPLCRYVRIEGSKPGHQHTVVLYAKSIEKGEFGYDVLRKAPCHEACGFEEGMIVDVAKVTAPFLEEDGARALAVKVEW</sequence>